<feature type="compositionally biased region" description="Low complexity" evidence="1">
    <location>
        <begin position="24"/>
        <end position="35"/>
    </location>
</feature>
<evidence type="ECO:0000313" key="3">
    <source>
        <dbReference type="Proteomes" id="UP001602245"/>
    </source>
</evidence>
<dbReference type="EMBL" id="JBIAZU010000003">
    <property type="protein sequence ID" value="MFF5290909.1"/>
    <property type="molecule type" value="Genomic_DNA"/>
</dbReference>
<organism evidence="2 3">
    <name type="scientific">Paractinoplanes globisporus</name>
    <dbReference type="NCBI Taxonomy" id="113565"/>
    <lineage>
        <taxon>Bacteria</taxon>
        <taxon>Bacillati</taxon>
        <taxon>Actinomycetota</taxon>
        <taxon>Actinomycetes</taxon>
        <taxon>Micromonosporales</taxon>
        <taxon>Micromonosporaceae</taxon>
        <taxon>Paractinoplanes</taxon>
    </lineage>
</organism>
<protein>
    <recommendedName>
        <fullName evidence="4">META domain-containing protein</fullName>
    </recommendedName>
</protein>
<dbReference type="RefSeq" id="WP_020514583.1">
    <property type="nucleotide sequence ID" value="NZ_JBIAZU010000003.1"/>
</dbReference>
<sequence length="294" mass="30972">MTSVILAGTLLTGCGGQPNPESPSPAGSPAAPSTAAQRADPIGLIGLWTPIGADEEPEAVMRIGADSFELFRRCQIAEGTWDANEAGLFVGAPYGYVLVPDRRGCASEAPLRTADDLSPEWLARVTTFRAEGPDRLLLDGQGRVVVRLQPRTGPVDRPGLPPERTGVPAVTDEVRLAYAPARPVPASLTPVTPAALLGRWRPESVPASQWYAYVEFRDGAQWTGSDGCNGVGGRWAAGPAGSFVATFGPSTAIGCDNVPVGDWMDRARRIGLDGTVLVLLDGAGNELGRLHRER</sequence>
<comment type="caution">
    <text evidence="2">The sequence shown here is derived from an EMBL/GenBank/DDBJ whole genome shotgun (WGS) entry which is preliminary data.</text>
</comment>
<gene>
    <name evidence="2" type="ORF">ACFY35_15815</name>
</gene>
<reference evidence="2 3" key="1">
    <citation type="submission" date="2024-10" db="EMBL/GenBank/DDBJ databases">
        <title>The Natural Products Discovery Center: Release of the First 8490 Sequenced Strains for Exploring Actinobacteria Biosynthetic Diversity.</title>
        <authorList>
            <person name="Kalkreuter E."/>
            <person name="Kautsar S.A."/>
            <person name="Yang D."/>
            <person name="Bader C.D."/>
            <person name="Teijaro C.N."/>
            <person name="Fluegel L."/>
            <person name="Davis C.M."/>
            <person name="Simpson J.R."/>
            <person name="Lauterbach L."/>
            <person name="Steele A.D."/>
            <person name="Gui C."/>
            <person name="Meng S."/>
            <person name="Li G."/>
            <person name="Viehrig K."/>
            <person name="Ye F."/>
            <person name="Su P."/>
            <person name="Kiefer A.F."/>
            <person name="Nichols A."/>
            <person name="Cepeda A.J."/>
            <person name="Yan W."/>
            <person name="Fan B."/>
            <person name="Jiang Y."/>
            <person name="Adhikari A."/>
            <person name="Zheng C.-J."/>
            <person name="Schuster L."/>
            <person name="Cowan T.M."/>
            <person name="Smanski M.J."/>
            <person name="Chevrette M.G."/>
            <person name="De Carvalho L.P.S."/>
            <person name="Shen B."/>
        </authorList>
    </citation>
    <scope>NUCLEOTIDE SEQUENCE [LARGE SCALE GENOMIC DNA]</scope>
    <source>
        <strain evidence="2 3">NPDC000087</strain>
    </source>
</reference>
<proteinExistence type="predicted"/>
<name>A0ABW6WE04_9ACTN</name>
<dbReference type="Proteomes" id="UP001602245">
    <property type="component" value="Unassembled WGS sequence"/>
</dbReference>
<accession>A0ABW6WE04</accession>
<feature type="region of interest" description="Disordered" evidence="1">
    <location>
        <begin position="12"/>
        <end position="35"/>
    </location>
</feature>
<evidence type="ECO:0008006" key="4">
    <source>
        <dbReference type="Google" id="ProtNLM"/>
    </source>
</evidence>
<keyword evidence="3" id="KW-1185">Reference proteome</keyword>
<evidence type="ECO:0000256" key="1">
    <source>
        <dbReference type="SAM" id="MobiDB-lite"/>
    </source>
</evidence>
<evidence type="ECO:0000313" key="2">
    <source>
        <dbReference type="EMBL" id="MFF5290909.1"/>
    </source>
</evidence>